<evidence type="ECO:0000256" key="2">
    <source>
        <dbReference type="ARBA" id="ARBA00022448"/>
    </source>
</evidence>
<dbReference type="PRINTS" id="PR00762">
    <property type="entry name" value="CLCHANNEL"/>
</dbReference>
<evidence type="ECO:0000256" key="6">
    <source>
        <dbReference type="ARBA" id="ARBA00023136"/>
    </source>
</evidence>
<feature type="transmembrane region" description="Helical" evidence="8">
    <location>
        <begin position="279"/>
        <end position="296"/>
    </location>
</feature>
<keyword evidence="4 8" id="KW-1133">Transmembrane helix</keyword>
<dbReference type="AlphaFoldDB" id="A0A081CAJ1"/>
<dbReference type="eggNOG" id="COG0038">
    <property type="taxonomic scope" value="Bacteria"/>
</dbReference>
<evidence type="ECO:0000256" key="1">
    <source>
        <dbReference type="ARBA" id="ARBA00004141"/>
    </source>
</evidence>
<proteinExistence type="predicted"/>
<keyword evidence="3 8" id="KW-0812">Transmembrane</keyword>
<dbReference type="Gene3D" id="1.10.3080.10">
    <property type="entry name" value="Clc chloride channel"/>
    <property type="match status" value="1"/>
</dbReference>
<dbReference type="CDD" id="cd01031">
    <property type="entry name" value="EriC"/>
    <property type="match status" value="1"/>
</dbReference>
<feature type="transmembrane region" description="Helical" evidence="8">
    <location>
        <begin position="372"/>
        <end position="396"/>
    </location>
</feature>
<dbReference type="STRING" id="1499967.U27_01497"/>
<feature type="transmembrane region" description="Helical" evidence="8">
    <location>
        <begin position="68"/>
        <end position="91"/>
    </location>
</feature>
<feature type="transmembrane region" description="Helical" evidence="8">
    <location>
        <begin position="164"/>
        <end position="190"/>
    </location>
</feature>
<accession>A0A081CAJ1</accession>
<evidence type="ECO:0000256" key="8">
    <source>
        <dbReference type="SAM" id="Phobius"/>
    </source>
</evidence>
<dbReference type="GO" id="GO:0005886">
    <property type="term" value="C:plasma membrane"/>
    <property type="evidence" value="ECO:0007669"/>
    <property type="project" value="TreeGrafter"/>
</dbReference>
<keyword evidence="7" id="KW-0868">Chloride</keyword>
<dbReference type="Proteomes" id="UP000030661">
    <property type="component" value="Unassembled WGS sequence"/>
</dbReference>
<evidence type="ECO:0000256" key="5">
    <source>
        <dbReference type="ARBA" id="ARBA00023065"/>
    </source>
</evidence>
<reference evidence="9" key="1">
    <citation type="journal article" date="2015" name="PeerJ">
        <title>First genomic representation of candidate bacterial phylum KSB3 points to enhanced environmental sensing as a trigger of wastewater bulking.</title>
        <authorList>
            <person name="Sekiguchi Y."/>
            <person name="Ohashi A."/>
            <person name="Parks D.H."/>
            <person name="Yamauchi T."/>
            <person name="Tyson G.W."/>
            <person name="Hugenholtz P."/>
        </authorList>
    </citation>
    <scope>NUCLEOTIDE SEQUENCE [LARGE SCALE GENOMIC DNA]</scope>
</reference>
<dbReference type="GO" id="GO:0005247">
    <property type="term" value="F:voltage-gated chloride channel activity"/>
    <property type="evidence" value="ECO:0007669"/>
    <property type="project" value="TreeGrafter"/>
</dbReference>
<evidence type="ECO:0000256" key="4">
    <source>
        <dbReference type="ARBA" id="ARBA00022989"/>
    </source>
</evidence>
<dbReference type="Pfam" id="PF00654">
    <property type="entry name" value="Voltage_CLC"/>
    <property type="match status" value="1"/>
</dbReference>
<name>A0A081CAJ1_VECG1</name>
<evidence type="ECO:0000256" key="3">
    <source>
        <dbReference type="ARBA" id="ARBA00022692"/>
    </source>
</evidence>
<keyword evidence="5" id="KW-0406">Ion transport</keyword>
<keyword evidence="6 8" id="KW-0472">Membrane</keyword>
<feature type="transmembrane region" description="Helical" evidence="8">
    <location>
        <begin position="403"/>
        <end position="423"/>
    </location>
</feature>
<feature type="transmembrane region" description="Helical" evidence="8">
    <location>
        <begin position="202"/>
        <end position="226"/>
    </location>
</feature>
<feature type="transmembrane region" description="Helical" evidence="8">
    <location>
        <begin position="28"/>
        <end position="48"/>
    </location>
</feature>
<feature type="transmembrane region" description="Helical" evidence="8">
    <location>
        <begin position="316"/>
        <end position="334"/>
    </location>
</feature>
<evidence type="ECO:0000256" key="7">
    <source>
        <dbReference type="ARBA" id="ARBA00023214"/>
    </source>
</evidence>
<gene>
    <name evidence="9" type="ORF">U27_01497</name>
</gene>
<dbReference type="PANTHER" id="PTHR45711:SF6">
    <property type="entry name" value="CHLORIDE CHANNEL PROTEIN"/>
    <property type="match status" value="1"/>
</dbReference>
<dbReference type="InterPro" id="IPR001807">
    <property type="entry name" value="ClC"/>
</dbReference>
<organism evidence="9">
    <name type="scientific">Vecturithrix granuli</name>
    <dbReference type="NCBI Taxonomy" id="1499967"/>
    <lineage>
        <taxon>Bacteria</taxon>
        <taxon>Candidatus Moduliflexota</taxon>
        <taxon>Candidatus Vecturitrichia</taxon>
        <taxon>Candidatus Vecturitrichales</taxon>
        <taxon>Candidatus Vecturitrichaceae</taxon>
        <taxon>Candidatus Vecturithrix</taxon>
    </lineage>
</organism>
<dbReference type="InterPro" id="IPR014743">
    <property type="entry name" value="Cl-channel_core"/>
</dbReference>
<dbReference type="SUPFAM" id="SSF81340">
    <property type="entry name" value="Clc chloride channel"/>
    <property type="match status" value="1"/>
</dbReference>
<protein>
    <submittedName>
        <fullName evidence="9">H(+)/Cl(-) exchange transporter ClcA</fullName>
    </submittedName>
</protein>
<comment type="subcellular location">
    <subcellularLocation>
        <location evidence="1">Membrane</location>
        <topology evidence="1">Multi-pass membrane protein</topology>
    </subcellularLocation>
</comment>
<evidence type="ECO:0000313" key="10">
    <source>
        <dbReference type="Proteomes" id="UP000030661"/>
    </source>
</evidence>
<dbReference type="NCBIfam" id="NF003640">
    <property type="entry name" value="PRK05277.1"/>
    <property type="match status" value="1"/>
</dbReference>
<dbReference type="PANTHER" id="PTHR45711">
    <property type="entry name" value="CHLORIDE CHANNEL PROTEIN"/>
    <property type="match status" value="1"/>
</dbReference>
<dbReference type="HOGENOM" id="CLU_015263_7_4_0"/>
<feature type="transmembrane region" description="Helical" evidence="8">
    <location>
        <begin position="112"/>
        <end position="135"/>
    </location>
</feature>
<evidence type="ECO:0000313" key="9">
    <source>
        <dbReference type="EMBL" id="GAK61596.1"/>
    </source>
</evidence>
<feature type="transmembrane region" description="Helical" evidence="8">
    <location>
        <begin position="242"/>
        <end position="267"/>
    </location>
</feature>
<feature type="transmembrane region" description="Helical" evidence="8">
    <location>
        <begin position="341"/>
        <end position="360"/>
    </location>
</feature>
<keyword evidence="10" id="KW-1185">Reference proteome</keyword>
<sequence>MKNIEQLCQDFQYDLENTEKNMLRRRKLVIKSIIVGILSGLIAVAFRFSLEQAEILRNLALNFFQQTYWFLAPLVFVGLILLTVQGVLKFAPEAGGSGIPHLKGVLKGAFHFRALRILIVKFVGGIVGIGSGLALGREGPTVQMGGAIGFLCSHVLSSNTTERKILTCAGAGAGLAAAFNAPFAGLLFVLEELRQDFDRYRLFDRYSIVATFTATISSNIVCRILLGQSPVFQLKLVSYSEITLVFWCILLGLFLGVWGLFFNVTLMKSLSVLSKFKKLIGIALGILFGIIGLYFPDLLGTGSSLTNRVAMNEFSLQPLVLLFLMRFILSILSYNSGTPGGIFAPLLLLGAMLGTIFWKITTAYQHFDVTIFFVLGMGGLFSAIVRSPLTGIVLILEMTNEFYLLLPLMIVAMTAYGIPEFFLNKPIYEDLLLLEIQRKSNMVLKQSESHV</sequence>
<keyword evidence="2" id="KW-0813">Transport</keyword>
<dbReference type="EMBL" id="DF820480">
    <property type="protein sequence ID" value="GAK61596.1"/>
    <property type="molecule type" value="Genomic_DNA"/>
</dbReference>